<reference evidence="2" key="2">
    <citation type="submission" date="2021-02" db="EMBL/GenBank/DDBJ databases">
        <authorList>
            <person name="Kimball J.A."/>
            <person name="Haas M.W."/>
            <person name="Macchietto M."/>
            <person name="Kono T."/>
            <person name="Duquette J."/>
            <person name="Shao M."/>
        </authorList>
    </citation>
    <scope>NUCLEOTIDE SEQUENCE</scope>
    <source>
        <tissue evidence="2">Fresh leaf tissue</tissue>
    </source>
</reference>
<feature type="compositionally biased region" description="Basic and acidic residues" evidence="1">
    <location>
        <begin position="74"/>
        <end position="85"/>
    </location>
</feature>
<evidence type="ECO:0000313" key="2">
    <source>
        <dbReference type="EMBL" id="KAG8085125.1"/>
    </source>
</evidence>
<organism evidence="2 3">
    <name type="scientific">Zizania palustris</name>
    <name type="common">Northern wild rice</name>
    <dbReference type="NCBI Taxonomy" id="103762"/>
    <lineage>
        <taxon>Eukaryota</taxon>
        <taxon>Viridiplantae</taxon>
        <taxon>Streptophyta</taxon>
        <taxon>Embryophyta</taxon>
        <taxon>Tracheophyta</taxon>
        <taxon>Spermatophyta</taxon>
        <taxon>Magnoliopsida</taxon>
        <taxon>Liliopsida</taxon>
        <taxon>Poales</taxon>
        <taxon>Poaceae</taxon>
        <taxon>BOP clade</taxon>
        <taxon>Oryzoideae</taxon>
        <taxon>Oryzeae</taxon>
        <taxon>Zizaniinae</taxon>
        <taxon>Zizania</taxon>
    </lineage>
</organism>
<dbReference type="EMBL" id="JAAALK010000082">
    <property type="protein sequence ID" value="KAG8085125.1"/>
    <property type="molecule type" value="Genomic_DNA"/>
</dbReference>
<dbReference type="Proteomes" id="UP000729402">
    <property type="component" value="Unassembled WGS sequence"/>
</dbReference>
<proteinExistence type="predicted"/>
<sequence length="123" mass="13388">MGCQRRQHGREQGARSSSTEQGRETAASRGGQPEATVGGRPAAAGGRKAWGGGPPRVGQAWPWRGVGRRRPKARREADDSKREVGGRQIGPPRLRSGRGGSGGRRIRPRRHRIRAEGGRRKQE</sequence>
<keyword evidence="3" id="KW-1185">Reference proteome</keyword>
<gene>
    <name evidence="2" type="ORF">GUJ93_ZPchr0010g9441</name>
</gene>
<evidence type="ECO:0000256" key="1">
    <source>
        <dbReference type="SAM" id="MobiDB-lite"/>
    </source>
</evidence>
<comment type="caution">
    <text evidence="2">The sequence shown here is derived from an EMBL/GenBank/DDBJ whole genome shotgun (WGS) entry which is preliminary data.</text>
</comment>
<feature type="compositionally biased region" description="Basic and acidic residues" evidence="1">
    <location>
        <begin position="114"/>
        <end position="123"/>
    </location>
</feature>
<feature type="compositionally biased region" description="Basic residues" evidence="1">
    <location>
        <begin position="104"/>
        <end position="113"/>
    </location>
</feature>
<protein>
    <submittedName>
        <fullName evidence="2">Uncharacterized protein</fullName>
    </submittedName>
</protein>
<dbReference type="AlphaFoldDB" id="A0A8J5W8A7"/>
<accession>A0A8J5W8A7</accession>
<reference evidence="2" key="1">
    <citation type="journal article" date="2021" name="bioRxiv">
        <title>Whole Genome Assembly and Annotation of Northern Wild Rice, Zizania palustris L., Supports a Whole Genome Duplication in the Zizania Genus.</title>
        <authorList>
            <person name="Haas M."/>
            <person name="Kono T."/>
            <person name="Macchietto M."/>
            <person name="Millas R."/>
            <person name="McGilp L."/>
            <person name="Shao M."/>
            <person name="Duquette J."/>
            <person name="Hirsch C.N."/>
            <person name="Kimball J."/>
        </authorList>
    </citation>
    <scope>NUCLEOTIDE SEQUENCE</scope>
    <source>
        <tissue evidence="2">Fresh leaf tissue</tissue>
    </source>
</reference>
<evidence type="ECO:0000313" key="3">
    <source>
        <dbReference type="Proteomes" id="UP000729402"/>
    </source>
</evidence>
<feature type="region of interest" description="Disordered" evidence="1">
    <location>
        <begin position="1"/>
        <end position="123"/>
    </location>
</feature>
<name>A0A8J5W8A7_ZIZPA</name>
<feature type="compositionally biased region" description="Low complexity" evidence="1">
    <location>
        <begin position="38"/>
        <end position="47"/>
    </location>
</feature>